<feature type="region of interest" description="Disordered" evidence="1">
    <location>
        <begin position="117"/>
        <end position="300"/>
    </location>
</feature>
<feature type="transmembrane region" description="Helical" evidence="2">
    <location>
        <begin position="90"/>
        <end position="108"/>
    </location>
</feature>
<evidence type="ECO:0000256" key="2">
    <source>
        <dbReference type="SAM" id="Phobius"/>
    </source>
</evidence>
<accession>A0A7S3KYV6</accession>
<sequence>MTSRCVQNGSAEVCLDLTSGDACVGAAYNGEACARCEFVPQGICPDDNSAAGYALDCTNVIRVVDMTVCGEILTGRVPADGGGGGLETGILVFFILLFVLALGVLGYIELRKRKEGLQDDDKEGTDNDQDADTKDDMESGESSPFNNIEEPRGPEEALPRTKQTNSPPPEEPKQENGVVKGIVRRLSNKFPSKRNNSGSEDEPNNEKEPKPAKESSRKNLMKSLSAKLSFKKGKEDKIESDDQDNNDSIKKHSTSSSKGPAKPRSSSKEPPKRKNSKRLGRGSSHHSRSSRSKKMDADLDDDEILVDATEILPGGKFEAYDETKGDSKAQALLKYHRQGDWEQIRDFFQKIRRRIIERQHYMALLVKFITADWPGPIKKDTVFCKYLDEWSAAEPENLQCNVLRLEVWAAWAWHGRTTAFAHEIPPERVELFYDRMDSAAAELSRVLAVSKKRDALLYAAAIKVATGRNDDQAVVQEYMEAVQASNDPANYIFHTRAMEYFCEKWHGSHREMLNYANWITEQLPDGHPLWILIPAAHYEIAALLDNAAQRTAYWHKQQDAILAAYEKALVGPWETKVNDEVSPACKKLDAIVRNWFAYALGKTGSVEQAQTQARVIGKTPVAELPWDERYTYIKHIKTLGFIVEGDSVVV</sequence>
<feature type="compositionally biased region" description="Basic residues" evidence="1">
    <location>
        <begin position="273"/>
        <end position="292"/>
    </location>
</feature>
<evidence type="ECO:0000256" key="1">
    <source>
        <dbReference type="SAM" id="MobiDB-lite"/>
    </source>
</evidence>
<protein>
    <submittedName>
        <fullName evidence="3">Uncharacterized protein</fullName>
    </submittedName>
</protein>
<name>A0A7S3KYV6_9STRA</name>
<dbReference type="EMBL" id="HBIM01003983">
    <property type="protein sequence ID" value="CAE0405390.1"/>
    <property type="molecule type" value="Transcribed_RNA"/>
</dbReference>
<feature type="compositionally biased region" description="Polar residues" evidence="1">
    <location>
        <begin position="189"/>
        <end position="198"/>
    </location>
</feature>
<organism evidence="3">
    <name type="scientific">Amphora coffeiformis</name>
    <dbReference type="NCBI Taxonomy" id="265554"/>
    <lineage>
        <taxon>Eukaryota</taxon>
        <taxon>Sar</taxon>
        <taxon>Stramenopiles</taxon>
        <taxon>Ochrophyta</taxon>
        <taxon>Bacillariophyta</taxon>
        <taxon>Bacillariophyceae</taxon>
        <taxon>Bacillariophycidae</taxon>
        <taxon>Thalassiophysales</taxon>
        <taxon>Catenulaceae</taxon>
        <taxon>Amphora</taxon>
    </lineage>
</organism>
<evidence type="ECO:0000313" key="3">
    <source>
        <dbReference type="EMBL" id="CAE0405390.1"/>
    </source>
</evidence>
<proteinExistence type="predicted"/>
<keyword evidence="2" id="KW-0812">Transmembrane</keyword>
<keyword evidence="2" id="KW-0472">Membrane</keyword>
<reference evidence="3" key="1">
    <citation type="submission" date="2021-01" db="EMBL/GenBank/DDBJ databases">
        <authorList>
            <person name="Corre E."/>
            <person name="Pelletier E."/>
            <person name="Niang G."/>
            <person name="Scheremetjew M."/>
            <person name="Finn R."/>
            <person name="Kale V."/>
            <person name="Holt S."/>
            <person name="Cochrane G."/>
            <person name="Meng A."/>
            <person name="Brown T."/>
            <person name="Cohen L."/>
        </authorList>
    </citation>
    <scope>NUCLEOTIDE SEQUENCE</scope>
    <source>
        <strain evidence="3">CCMP127</strain>
    </source>
</reference>
<keyword evidence="2" id="KW-1133">Transmembrane helix</keyword>
<feature type="compositionally biased region" description="Basic and acidic residues" evidence="1">
    <location>
        <begin position="149"/>
        <end position="159"/>
    </location>
</feature>
<feature type="compositionally biased region" description="Basic and acidic residues" evidence="1">
    <location>
        <begin position="204"/>
        <end position="217"/>
    </location>
</feature>
<dbReference type="AlphaFoldDB" id="A0A7S3KYV6"/>
<gene>
    <name evidence="3" type="ORF">ACOF00016_LOCUS3417</name>
</gene>
<feature type="compositionally biased region" description="Acidic residues" evidence="1">
    <location>
        <begin position="120"/>
        <end position="130"/>
    </location>
</feature>